<dbReference type="Proteomes" id="UP000295021">
    <property type="component" value="Unassembled WGS sequence"/>
</dbReference>
<dbReference type="RefSeq" id="WP_165940335.1">
    <property type="nucleotide sequence ID" value="NZ_SMBI01000019.1"/>
</dbReference>
<reference evidence="1 2" key="1">
    <citation type="submission" date="2019-03" db="EMBL/GenBank/DDBJ databases">
        <title>Genomic Encyclopedia of Type Strains, Phase IV (KMG-V): Genome sequencing to study the core and pangenomes of soil and plant-associated prokaryotes.</title>
        <authorList>
            <person name="Whitman W."/>
        </authorList>
    </citation>
    <scope>NUCLEOTIDE SEQUENCE [LARGE SCALE GENOMIC DNA]</scope>
    <source>
        <strain evidence="1 2">FB403</strain>
    </source>
</reference>
<protein>
    <submittedName>
        <fullName evidence="1">Uncharacterized protein</fullName>
    </submittedName>
</protein>
<dbReference type="EMBL" id="SMBI01000019">
    <property type="protein sequence ID" value="TCU15567.1"/>
    <property type="molecule type" value="Genomic_DNA"/>
</dbReference>
<accession>A0AAX2QCA4</accession>
<gene>
    <name evidence="1" type="ORF">EV131_119114</name>
</gene>
<name>A0AAX2QCA4_9HYPH</name>
<evidence type="ECO:0000313" key="1">
    <source>
        <dbReference type="EMBL" id="TCU15567.1"/>
    </source>
</evidence>
<organism evidence="1 2">
    <name type="scientific">Rhizobium laguerreae</name>
    <dbReference type="NCBI Taxonomy" id="1076926"/>
    <lineage>
        <taxon>Bacteria</taxon>
        <taxon>Pseudomonadati</taxon>
        <taxon>Pseudomonadota</taxon>
        <taxon>Alphaproteobacteria</taxon>
        <taxon>Hyphomicrobiales</taxon>
        <taxon>Rhizobiaceae</taxon>
        <taxon>Rhizobium/Agrobacterium group</taxon>
        <taxon>Rhizobium</taxon>
    </lineage>
</organism>
<sequence length="195" mass="21554">MGNPQNFSVDIRRRCQILIDELWHPKSVTTAPSPEGVVPACDLHADDQPADRADMETADGAYSRAFERQRPKQSIGCGNSENIGEQPISQVPFYQPDAWRYHHLPMRNGPPGPFARRSACRRESCSRIASGADCRGCANAALFCNILRNGLAHGSVLHLAEHGRSTFGVPVRTFCFVSTKGKDRKVEACIFCSWP</sequence>
<evidence type="ECO:0000313" key="2">
    <source>
        <dbReference type="Proteomes" id="UP000295021"/>
    </source>
</evidence>
<comment type="caution">
    <text evidence="1">The sequence shown here is derived from an EMBL/GenBank/DDBJ whole genome shotgun (WGS) entry which is preliminary data.</text>
</comment>
<proteinExistence type="predicted"/>
<dbReference type="AlphaFoldDB" id="A0AAX2QCA4"/>